<dbReference type="eggNOG" id="COG0330">
    <property type="taxonomic scope" value="Bacteria"/>
</dbReference>
<organism evidence="2 3">
    <name type="scientific">Amycolatopsis rifamycinica</name>
    <dbReference type="NCBI Taxonomy" id="287986"/>
    <lineage>
        <taxon>Bacteria</taxon>
        <taxon>Bacillati</taxon>
        <taxon>Actinomycetota</taxon>
        <taxon>Actinomycetes</taxon>
        <taxon>Pseudonocardiales</taxon>
        <taxon>Pseudonocardiaceae</taxon>
        <taxon>Amycolatopsis</taxon>
    </lineage>
</organism>
<dbReference type="InterPro" id="IPR036013">
    <property type="entry name" value="Band_7/SPFH_dom_sf"/>
</dbReference>
<dbReference type="Pfam" id="PF01145">
    <property type="entry name" value="Band_7"/>
    <property type="match status" value="1"/>
</dbReference>
<protein>
    <recommendedName>
        <fullName evidence="1">Band 7 domain-containing protein</fullName>
    </recommendedName>
</protein>
<dbReference type="OrthoDB" id="3469168at2"/>
<comment type="caution">
    <text evidence="2">The sequence shown here is derived from an EMBL/GenBank/DDBJ whole genome shotgun (WGS) entry which is preliminary data.</text>
</comment>
<dbReference type="STRING" id="287986.DV20_36465"/>
<evidence type="ECO:0000313" key="3">
    <source>
        <dbReference type="Proteomes" id="UP000027345"/>
    </source>
</evidence>
<reference evidence="2 3" key="1">
    <citation type="submission" date="2014-05" db="EMBL/GenBank/DDBJ databases">
        <title>Draft genome sequence of Amycolatopsis rifamycinica DSM 46095.</title>
        <authorList>
            <person name="Lal R."/>
            <person name="Saxena A."/>
            <person name="Kumari R."/>
            <person name="Mukherjee U."/>
            <person name="Singh P."/>
            <person name="Sangwan N."/>
            <person name="Mahato N.K."/>
        </authorList>
    </citation>
    <scope>NUCLEOTIDE SEQUENCE [LARGE SCALE GENOMIC DNA]</scope>
    <source>
        <strain evidence="2 3">DSM 46095</strain>
    </source>
</reference>
<dbReference type="InterPro" id="IPR001107">
    <property type="entry name" value="Band_7"/>
</dbReference>
<sequence>MADINRRFGFRHLRGAPTVHIRHYRRGKLAHDGVGLSFWYRPLTAVVSEVPVDDRELPLLFHARTADFQDVTVQLALTFRIEDPALAAQRIDFSVDPDTGRWRSDPLAQISGLLTENVQQYAVEVLTRTPLATALVDGVRAVRDRIRAGLAEEDTRLAQTGSAVVDVRVVAIRAEPEVEKALQTTAREKVQQEADRATFERRALAVERERAIGENELQNQIELARREEQLLAQRGANARRQAEEAAAANRIETEAQASREERLTQVKADGRRALGEAEAAGEAARLAAYRDLPEGVLTGLALKELAGNLPQIESLVLTPDLLAPLLTKLGVRS</sequence>
<name>A0A066U024_9PSEU</name>
<feature type="domain" description="Band 7" evidence="1">
    <location>
        <begin position="25"/>
        <end position="198"/>
    </location>
</feature>
<dbReference type="EMBL" id="JMQI01000073">
    <property type="protein sequence ID" value="KDN17479.1"/>
    <property type="molecule type" value="Genomic_DNA"/>
</dbReference>
<dbReference type="AlphaFoldDB" id="A0A066U024"/>
<accession>A0A066U024</accession>
<dbReference type="Gene3D" id="3.30.479.30">
    <property type="entry name" value="Band 7 domain"/>
    <property type="match status" value="1"/>
</dbReference>
<dbReference type="Proteomes" id="UP000027345">
    <property type="component" value="Unassembled WGS sequence"/>
</dbReference>
<gene>
    <name evidence="2" type="ORF">DV20_36465</name>
</gene>
<evidence type="ECO:0000313" key="2">
    <source>
        <dbReference type="EMBL" id="KDN17479.1"/>
    </source>
</evidence>
<keyword evidence="3" id="KW-1185">Reference proteome</keyword>
<dbReference type="RefSeq" id="WP_043787744.1">
    <property type="nucleotide sequence ID" value="NZ_JMQI01000073.1"/>
</dbReference>
<proteinExistence type="predicted"/>
<evidence type="ECO:0000259" key="1">
    <source>
        <dbReference type="Pfam" id="PF01145"/>
    </source>
</evidence>